<proteinExistence type="predicted"/>
<dbReference type="AlphaFoldDB" id="A0A1G9U7V2"/>
<dbReference type="EMBL" id="FNGY01000004">
    <property type="protein sequence ID" value="SDM55948.1"/>
    <property type="molecule type" value="Genomic_DNA"/>
</dbReference>
<evidence type="ECO:0000313" key="2">
    <source>
        <dbReference type="Proteomes" id="UP000183200"/>
    </source>
</evidence>
<keyword evidence="2" id="KW-1185">Reference proteome</keyword>
<sequence>MKKIISIILILSLGFQCMATLGLITIYQLNKAYVSSALCENRNRPEIHCEGKCVLKKSLAHAERTEREAGSVGKQLDIPLFLTVTAEDLVVEFILSCKGNTPFLLNYTHTISDHIFHPPLV</sequence>
<reference evidence="2" key="1">
    <citation type="submission" date="2016-10" db="EMBL/GenBank/DDBJ databases">
        <authorList>
            <person name="Varghese N."/>
            <person name="Submissions S."/>
        </authorList>
    </citation>
    <scope>NUCLEOTIDE SEQUENCE [LARGE SCALE GENOMIC DNA]</scope>
    <source>
        <strain evidence="2">DSM 19110</strain>
    </source>
</reference>
<dbReference type="OrthoDB" id="980645at2"/>
<gene>
    <name evidence="1" type="ORF">SAMN05421820_10489</name>
</gene>
<name>A0A1G9U7V2_9SPHI</name>
<dbReference type="RefSeq" id="WP_074607180.1">
    <property type="nucleotide sequence ID" value="NZ_FNGY01000004.1"/>
</dbReference>
<evidence type="ECO:0000313" key="1">
    <source>
        <dbReference type="EMBL" id="SDM55948.1"/>
    </source>
</evidence>
<organism evidence="1 2">
    <name type="scientific">Pedobacter steynii</name>
    <dbReference type="NCBI Taxonomy" id="430522"/>
    <lineage>
        <taxon>Bacteria</taxon>
        <taxon>Pseudomonadati</taxon>
        <taxon>Bacteroidota</taxon>
        <taxon>Sphingobacteriia</taxon>
        <taxon>Sphingobacteriales</taxon>
        <taxon>Sphingobacteriaceae</taxon>
        <taxon>Pedobacter</taxon>
    </lineage>
</organism>
<accession>A0A1G9U7V2</accession>
<dbReference type="Proteomes" id="UP000183200">
    <property type="component" value="Unassembled WGS sequence"/>
</dbReference>
<protein>
    <submittedName>
        <fullName evidence="1">Uncharacterized protein</fullName>
    </submittedName>
</protein>